<comment type="caution">
    <text evidence="4">The sequence shown here is derived from an EMBL/GenBank/DDBJ whole genome shotgun (WGS) entry which is preliminary data.</text>
</comment>
<dbReference type="EMBL" id="BAAARJ010000006">
    <property type="protein sequence ID" value="GAA2607575.1"/>
    <property type="molecule type" value="Genomic_DNA"/>
</dbReference>
<dbReference type="InterPro" id="IPR020471">
    <property type="entry name" value="AKR"/>
</dbReference>
<dbReference type="PROSITE" id="PS00062">
    <property type="entry name" value="ALDOKETO_REDUCTASE_2"/>
    <property type="match status" value="1"/>
</dbReference>
<evidence type="ECO:0000259" key="3">
    <source>
        <dbReference type="Pfam" id="PF00248"/>
    </source>
</evidence>
<evidence type="ECO:0000313" key="5">
    <source>
        <dbReference type="Proteomes" id="UP001501447"/>
    </source>
</evidence>
<dbReference type="InterPro" id="IPR018170">
    <property type="entry name" value="Aldo/ket_reductase_CS"/>
</dbReference>
<protein>
    <submittedName>
        <fullName evidence="4">Aldo/keto reductase</fullName>
    </submittedName>
</protein>
<dbReference type="PANTHER" id="PTHR43364:SF4">
    <property type="entry name" value="NAD(P)-LINKED OXIDOREDUCTASE SUPERFAMILY PROTEIN"/>
    <property type="match status" value="1"/>
</dbReference>
<dbReference type="Gene3D" id="3.20.20.100">
    <property type="entry name" value="NADP-dependent oxidoreductase domain"/>
    <property type="match status" value="1"/>
</dbReference>
<keyword evidence="5" id="KW-1185">Reference proteome</keyword>
<dbReference type="RefSeq" id="WP_425575951.1">
    <property type="nucleotide sequence ID" value="NZ_BAAARJ010000006.1"/>
</dbReference>
<gene>
    <name evidence="4" type="ORF">GCM10009863_21240</name>
</gene>
<sequence length="355" mass="37373">MSTGPGTHPGPDPGPDSAPGRAPGPAPDPGTRGIVLPAVPFPLSRLVLGTMTFGDTVDRDGAAAMLDAALDAGITGIDTANGYAGGESERILAGLLPRRRERIVLATKAGIPHPDQGDHPPLSPTGLRAALEGSLKRLGTDHVDLFYLHQPDRGTPPAETLAAVAQFAAEGKIRALGVSNYAAWQIAELTRTADEVGAPRPVVAQQLHNLLARRIEEEYVEYAAVSGLRTMVYNPLCGGLLTGRHRFDAQPATGRFGDSKLARMYKQRYWQEDLFAAVGQLAAVADGAGLPLTELALRWLLDRPSTDALLLGGSKVHHLRANIAAAQAGPLPADVTAACDTIGEELRGPMPAYNR</sequence>
<dbReference type="InterPro" id="IPR023210">
    <property type="entry name" value="NADP_OxRdtase_dom"/>
</dbReference>
<dbReference type="InterPro" id="IPR050523">
    <property type="entry name" value="AKR_Detox_Biosynth"/>
</dbReference>
<dbReference type="InterPro" id="IPR036812">
    <property type="entry name" value="NAD(P)_OxRdtase_dom_sf"/>
</dbReference>
<dbReference type="PRINTS" id="PR00069">
    <property type="entry name" value="ALDKETRDTASE"/>
</dbReference>
<evidence type="ECO:0000256" key="1">
    <source>
        <dbReference type="ARBA" id="ARBA00023002"/>
    </source>
</evidence>
<feature type="domain" description="NADP-dependent oxidoreductase" evidence="3">
    <location>
        <begin position="45"/>
        <end position="342"/>
    </location>
</feature>
<name>A0ABN3Q207_9ACTN</name>
<keyword evidence="1" id="KW-0560">Oxidoreductase</keyword>
<feature type="region of interest" description="Disordered" evidence="2">
    <location>
        <begin position="1"/>
        <end position="35"/>
    </location>
</feature>
<evidence type="ECO:0000256" key="2">
    <source>
        <dbReference type="SAM" id="MobiDB-lite"/>
    </source>
</evidence>
<dbReference type="SUPFAM" id="SSF51430">
    <property type="entry name" value="NAD(P)-linked oxidoreductase"/>
    <property type="match status" value="1"/>
</dbReference>
<accession>A0ABN3Q207</accession>
<organism evidence="4 5">
    <name type="scientific">Streptomyces axinellae</name>
    <dbReference type="NCBI Taxonomy" id="552788"/>
    <lineage>
        <taxon>Bacteria</taxon>
        <taxon>Bacillati</taxon>
        <taxon>Actinomycetota</taxon>
        <taxon>Actinomycetes</taxon>
        <taxon>Kitasatosporales</taxon>
        <taxon>Streptomycetaceae</taxon>
        <taxon>Streptomyces</taxon>
    </lineage>
</organism>
<dbReference type="PANTHER" id="PTHR43364">
    <property type="entry name" value="NADH-SPECIFIC METHYLGLYOXAL REDUCTASE-RELATED"/>
    <property type="match status" value="1"/>
</dbReference>
<dbReference type="Pfam" id="PF00248">
    <property type="entry name" value="Aldo_ket_red"/>
    <property type="match status" value="1"/>
</dbReference>
<dbReference type="Proteomes" id="UP001501447">
    <property type="component" value="Unassembled WGS sequence"/>
</dbReference>
<feature type="compositionally biased region" description="Pro residues" evidence="2">
    <location>
        <begin position="8"/>
        <end position="28"/>
    </location>
</feature>
<evidence type="ECO:0000313" key="4">
    <source>
        <dbReference type="EMBL" id="GAA2607575.1"/>
    </source>
</evidence>
<reference evidence="4 5" key="1">
    <citation type="journal article" date="2019" name="Int. J. Syst. Evol. Microbiol.">
        <title>The Global Catalogue of Microorganisms (GCM) 10K type strain sequencing project: providing services to taxonomists for standard genome sequencing and annotation.</title>
        <authorList>
            <consortium name="The Broad Institute Genomics Platform"/>
            <consortium name="The Broad Institute Genome Sequencing Center for Infectious Disease"/>
            <person name="Wu L."/>
            <person name="Ma J."/>
        </authorList>
    </citation>
    <scope>NUCLEOTIDE SEQUENCE [LARGE SCALE GENOMIC DNA]</scope>
    <source>
        <strain evidence="4 5">JCM 16373</strain>
    </source>
</reference>
<proteinExistence type="predicted"/>